<gene>
    <name evidence="2" type="ORF">SM757_29990</name>
</gene>
<accession>A0ABU5IPK4</accession>
<keyword evidence="1" id="KW-0472">Membrane</keyword>
<name>A0ABU5IPK4_9BURK</name>
<feature type="transmembrane region" description="Helical" evidence="1">
    <location>
        <begin position="73"/>
        <end position="92"/>
    </location>
</feature>
<evidence type="ECO:0000313" key="2">
    <source>
        <dbReference type="EMBL" id="MDZ5460815.1"/>
    </source>
</evidence>
<protein>
    <submittedName>
        <fullName evidence="2">Permease</fullName>
    </submittedName>
</protein>
<keyword evidence="1" id="KW-0812">Transmembrane</keyword>
<keyword evidence="3" id="KW-1185">Reference proteome</keyword>
<sequence>MKFEKQPLLATATPIHPYVQAASYMLVAALCLLALLAGLLPGLLAVCISFLVTRSLTRVPVGRLHGTGRLPPWLAATAVIVAPLAGLALLMLNAKGYSILAVQQYQALLNHLANTILEMRERLPQEIVRHLPEGVGELQELMAAQLRTQASHLASVGRTWLHGLLLAYVGLIVGALLATRRAPAARRPLAAAIASRAAHFIDAFRQIVAAQFWIAAFNASLTAAFLLGALPAFGIVMPYDYALVAMTFVFGLVPIVGNLVVNVVMTLVGVSVSVYVGAACLAFLIGIHKAEYFINARVVGSKTSTGVWELLAVMFAAETLFGVAGLVAAPLYYAYAKKELAAAGLV</sequence>
<dbReference type="EMBL" id="JAXOJX010000084">
    <property type="protein sequence ID" value="MDZ5460815.1"/>
    <property type="molecule type" value="Genomic_DNA"/>
</dbReference>
<keyword evidence="1" id="KW-1133">Transmembrane helix</keyword>
<feature type="transmembrane region" description="Helical" evidence="1">
    <location>
        <begin position="160"/>
        <end position="179"/>
    </location>
</feature>
<dbReference type="Proteomes" id="UP001293718">
    <property type="component" value="Unassembled WGS sequence"/>
</dbReference>
<evidence type="ECO:0000313" key="3">
    <source>
        <dbReference type="Proteomes" id="UP001293718"/>
    </source>
</evidence>
<feature type="transmembrane region" description="Helical" evidence="1">
    <location>
        <begin position="267"/>
        <end position="287"/>
    </location>
</feature>
<dbReference type="RefSeq" id="WP_322468147.1">
    <property type="nucleotide sequence ID" value="NZ_JAXOJX010000084.1"/>
</dbReference>
<evidence type="ECO:0000256" key="1">
    <source>
        <dbReference type="SAM" id="Phobius"/>
    </source>
</evidence>
<comment type="caution">
    <text evidence="2">The sequence shown here is derived from an EMBL/GenBank/DDBJ whole genome shotgun (WGS) entry which is preliminary data.</text>
</comment>
<proteinExistence type="predicted"/>
<organism evidence="2 3">
    <name type="scientific">Azohydromonas lata</name>
    <dbReference type="NCBI Taxonomy" id="45677"/>
    <lineage>
        <taxon>Bacteria</taxon>
        <taxon>Pseudomonadati</taxon>
        <taxon>Pseudomonadota</taxon>
        <taxon>Betaproteobacteria</taxon>
        <taxon>Burkholderiales</taxon>
        <taxon>Sphaerotilaceae</taxon>
        <taxon>Azohydromonas</taxon>
    </lineage>
</organism>
<feature type="transmembrane region" description="Helical" evidence="1">
    <location>
        <begin position="212"/>
        <end position="235"/>
    </location>
</feature>
<feature type="transmembrane region" description="Helical" evidence="1">
    <location>
        <begin position="24"/>
        <end position="52"/>
    </location>
</feature>
<feature type="transmembrane region" description="Helical" evidence="1">
    <location>
        <begin position="241"/>
        <end position="260"/>
    </location>
</feature>
<feature type="transmembrane region" description="Helical" evidence="1">
    <location>
        <begin position="307"/>
        <end position="333"/>
    </location>
</feature>
<reference evidence="2 3" key="1">
    <citation type="submission" date="2023-11" db="EMBL/GenBank/DDBJ databases">
        <title>Draft genome of Azohydromonas lata strain H1 (DSM1123), a polyhydroxyalkanoate producer.</title>
        <authorList>
            <person name="Traversa D."/>
            <person name="D'Addabbo P."/>
            <person name="Pazzani C."/>
            <person name="Manzari C."/>
            <person name="Chiara M."/>
            <person name="Scrascia M."/>
        </authorList>
    </citation>
    <scope>NUCLEOTIDE SEQUENCE [LARGE SCALE GENOMIC DNA]</scope>
    <source>
        <strain evidence="2 3">H1</strain>
    </source>
</reference>